<dbReference type="InterPro" id="IPR050869">
    <property type="entry name" value="H3K4_H4K5_MeTrfase"/>
</dbReference>
<dbReference type="PROSITE" id="PS50280">
    <property type="entry name" value="SET"/>
    <property type="match status" value="1"/>
</dbReference>
<feature type="region of interest" description="Disordered" evidence="1">
    <location>
        <begin position="1"/>
        <end position="20"/>
    </location>
</feature>
<keyword evidence="4" id="KW-1185">Reference proteome</keyword>
<organism evidence="3 4">
    <name type="scientific">Candida oxycetoniae</name>
    <dbReference type="NCBI Taxonomy" id="497107"/>
    <lineage>
        <taxon>Eukaryota</taxon>
        <taxon>Fungi</taxon>
        <taxon>Dikarya</taxon>
        <taxon>Ascomycota</taxon>
        <taxon>Saccharomycotina</taxon>
        <taxon>Pichiomycetes</taxon>
        <taxon>Debaryomycetaceae</taxon>
        <taxon>Candida/Lodderomyces clade</taxon>
        <taxon>Candida</taxon>
    </lineage>
</organism>
<dbReference type="PANTHER" id="PTHR12197:SF251">
    <property type="entry name" value="EG:BACR7C10.4 PROTEIN"/>
    <property type="match status" value="1"/>
</dbReference>
<dbReference type="InterPro" id="IPR046341">
    <property type="entry name" value="SET_dom_sf"/>
</dbReference>
<sequence length="617" mass="72451">MTTVGYNSMPHTLDSPKGPSTHREYWKQRLCNKLTQDVYIFPVDENSKKEFYDTITNDKIQVFGKELAPGNRGVQAVSDFDIGAVIMDVSAVSGYFDEPHLQGKSLRYLTYYHEILQNFVHIEDMHKIEQDILHLTLITLFNYLEDSEFACKVNNLCTHQRQIRSDHEMCQSRDKVKGKMVEIMISFFTNFPPAMALFKKGDIKVTKSNWKFFENLINLVFINYSTLMNYRYQAVGIVLDPQFSIINHSCMPNCFQVETGYESFQLINTLPIKQNEEITVTYISSGMPIELRQHQLYSRYYFRCKCQLCTMKYDIFFTMQCDSCFKPIKSPSLHGVLTTPNTIIKEISCSKCFHQLDNELYARQVQIRNFLIALILNPNSSYNSNNEGFFSLLQKEFLGLTEKYGKSVLVKILNQAIDDFFVPRERIDFVKSLIDEVMQKRVFQLCTFPFNVVVRTLLTTCEIEDFASGMEFLKYYARELFAVNFPTDLSNQLFFNECLYLDLADYIMEVIEHLRIQKIDTYFGSYHDSLELLSRCAYFFYKHVKSKFEESYVEEKLISIRNEFSPITSEYSIHTCLEKFFTHANANIYITKTRFLIFNARHEQVTLFHTFDSEDYL</sequence>
<dbReference type="GO" id="GO:0005634">
    <property type="term" value="C:nucleus"/>
    <property type="evidence" value="ECO:0007669"/>
    <property type="project" value="TreeGrafter"/>
</dbReference>
<evidence type="ECO:0000256" key="1">
    <source>
        <dbReference type="SAM" id="MobiDB-lite"/>
    </source>
</evidence>
<dbReference type="Proteomes" id="UP001202479">
    <property type="component" value="Unassembled WGS sequence"/>
</dbReference>
<dbReference type="RefSeq" id="XP_049180773.1">
    <property type="nucleotide sequence ID" value="XM_049323396.1"/>
</dbReference>
<comment type="caution">
    <text evidence="3">The sequence shown here is derived from an EMBL/GenBank/DDBJ whole genome shotgun (WGS) entry which is preliminary data.</text>
</comment>
<dbReference type="Pfam" id="PF00856">
    <property type="entry name" value="SET"/>
    <property type="match status" value="1"/>
</dbReference>
<evidence type="ECO:0000313" key="4">
    <source>
        <dbReference type="Proteomes" id="UP001202479"/>
    </source>
</evidence>
<dbReference type="InterPro" id="IPR001214">
    <property type="entry name" value="SET_dom"/>
</dbReference>
<reference evidence="3" key="1">
    <citation type="journal article" date="2022" name="DNA Res.">
        <title>Genome analysis of five recently described species of the CUG-Ser clade uncovers Candida theae as a new hybrid lineage with pathogenic potential in the Candida parapsilosis species complex.</title>
        <authorList>
            <person name="Mixao V."/>
            <person name="Del Olmo V."/>
            <person name="Hegedusova E."/>
            <person name="Saus E."/>
            <person name="Pryszcz L."/>
            <person name="Cillingova A."/>
            <person name="Nosek J."/>
            <person name="Gabaldon T."/>
        </authorList>
    </citation>
    <scope>NUCLEOTIDE SEQUENCE</scope>
    <source>
        <strain evidence="3">CBS 10844</strain>
    </source>
</reference>
<evidence type="ECO:0000313" key="3">
    <source>
        <dbReference type="EMBL" id="KAI3405028.2"/>
    </source>
</evidence>
<dbReference type="GeneID" id="73379810"/>
<protein>
    <recommendedName>
        <fullName evidence="2">SET domain-containing protein</fullName>
    </recommendedName>
</protein>
<dbReference type="CDD" id="cd20071">
    <property type="entry name" value="SET_SMYD"/>
    <property type="match status" value="1"/>
</dbReference>
<dbReference type="Gene3D" id="1.10.220.160">
    <property type="match status" value="1"/>
</dbReference>
<dbReference type="Gene3D" id="2.170.270.10">
    <property type="entry name" value="SET domain"/>
    <property type="match status" value="1"/>
</dbReference>
<feature type="domain" description="SET" evidence="2">
    <location>
        <begin position="47"/>
        <end position="283"/>
    </location>
</feature>
<evidence type="ECO:0000259" key="2">
    <source>
        <dbReference type="PROSITE" id="PS50280"/>
    </source>
</evidence>
<dbReference type="AlphaFoldDB" id="A0AAI9WYD7"/>
<accession>A0AAI9WYD7</accession>
<dbReference type="SUPFAM" id="SSF82199">
    <property type="entry name" value="SET domain"/>
    <property type="match status" value="1"/>
</dbReference>
<dbReference type="EMBL" id="JAHUZD010000070">
    <property type="protein sequence ID" value="KAI3405028.2"/>
    <property type="molecule type" value="Genomic_DNA"/>
</dbReference>
<name>A0AAI9WYD7_9ASCO</name>
<dbReference type="PANTHER" id="PTHR12197">
    <property type="entry name" value="HISTONE-LYSINE N-METHYLTRANSFERASE SMYD"/>
    <property type="match status" value="1"/>
</dbReference>
<proteinExistence type="predicted"/>
<gene>
    <name evidence="3" type="ORF">KGF56_002193</name>
</gene>
<feature type="compositionally biased region" description="Polar residues" evidence="1">
    <location>
        <begin position="1"/>
        <end position="10"/>
    </location>
</feature>